<feature type="region of interest" description="Disordered" evidence="1">
    <location>
        <begin position="33"/>
        <end position="67"/>
    </location>
</feature>
<evidence type="ECO:0000256" key="1">
    <source>
        <dbReference type="SAM" id="MobiDB-lite"/>
    </source>
</evidence>
<comment type="caution">
    <text evidence="2">The sequence shown here is derived from an EMBL/GenBank/DDBJ whole genome shotgun (WGS) entry which is preliminary data.</text>
</comment>
<organism evidence="2 3">
    <name type="scientific">Hydnum rufescens UP504</name>
    <dbReference type="NCBI Taxonomy" id="1448309"/>
    <lineage>
        <taxon>Eukaryota</taxon>
        <taxon>Fungi</taxon>
        <taxon>Dikarya</taxon>
        <taxon>Basidiomycota</taxon>
        <taxon>Agaricomycotina</taxon>
        <taxon>Agaricomycetes</taxon>
        <taxon>Cantharellales</taxon>
        <taxon>Hydnaceae</taxon>
        <taxon>Hydnum</taxon>
    </lineage>
</organism>
<protein>
    <submittedName>
        <fullName evidence="2">Uncharacterized protein</fullName>
    </submittedName>
</protein>
<dbReference type="Proteomes" id="UP000886523">
    <property type="component" value="Unassembled WGS sequence"/>
</dbReference>
<proteinExistence type="predicted"/>
<dbReference type="EMBL" id="MU128979">
    <property type="protein sequence ID" value="KAF9512997.1"/>
    <property type="molecule type" value="Genomic_DNA"/>
</dbReference>
<name>A0A9P6AW32_9AGAM</name>
<evidence type="ECO:0000313" key="2">
    <source>
        <dbReference type="EMBL" id="KAF9512997.1"/>
    </source>
</evidence>
<accession>A0A9P6AW32</accession>
<feature type="compositionally biased region" description="Basic and acidic residues" evidence="1">
    <location>
        <begin position="51"/>
        <end position="60"/>
    </location>
</feature>
<dbReference type="AlphaFoldDB" id="A0A9P6AW32"/>
<reference evidence="2" key="1">
    <citation type="journal article" date="2020" name="Nat. Commun.">
        <title>Large-scale genome sequencing of mycorrhizal fungi provides insights into the early evolution of symbiotic traits.</title>
        <authorList>
            <person name="Miyauchi S."/>
            <person name="Kiss E."/>
            <person name="Kuo A."/>
            <person name="Drula E."/>
            <person name="Kohler A."/>
            <person name="Sanchez-Garcia M."/>
            <person name="Morin E."/>
            <person name="Andreopoulos B."/>
            <person name="Barry K.W."/>
            <person name="Bonito G."/>
            <person name="Buee M."/>
            <person name="Carver A."/>
            <person name="Chen C."/>
            <person name="Cichocki N."/>
            <person name="Clum A."/>
            <person name="Culley D."/>
            <person name="Crous P.W."/>
            <person name="Fauchery L."/>
            <person name="Girlanda M."/>
            <person name="Hayes R.D."/>
            <person name="Keri Z."/>
            <person name="LaButti K."/>
            <person name="Lipzen A."/>
            <person name="Lombard V."/>
            <person name="Magnuson J."/>
            <person name="Maillard F."/>
            <person name="Murat C."/>
            <person name="Nolan M."/>
            <person name="Ohm R.A."/>
            <person name="Pangilinan J."/>
            <person name="Pereira M.F."/>
            <person name="Perotto S."/>
            <person name="Peter M."/>
            <person name="Pfister S."/>
            <person name="Riley R."/>
            <person name="Sitrit Y."/>
            <person name="Stielow J.B."/>
            <person name="Szollosi G."/>
            <person name="Zifcakova L."/>
            <person name="Stursova M."/>
            <person name="Spatafora J.W."/>
            <person name="Tedersoo L."/>
            <person name="Vaario L.M."/>
            <person name="Yamada A."/>
            <person name="Yan M."/>
            <person name="Wang P."/>
            <person name="Xu J."/>
            <person name="Bruns T."/>
            <person name="Baldrian P."/>
            <person name="Vilgalys R."/>
            <person name="Dunand C."/>
            <person name="Henrissat B."/>
            <person name="Grigoriev I.V."/>
            <person name="Hibbett D."/>
            <person name="Nagy L.G."/>
            <person name="Martin F.M."/>
        </authorList>
    </citation>
    <scope>NUCLEOTIDE SEQUENCE</scope>
    <source>
        <strain evidence="2">UP504</strain>
    </source>
</reference>
<gene>
    <name evidence="2" type="ORF">BS47DRAFT_1362778</name>
</gene>
<keyword evidence="3" id="KW-1185">Reference proteome</keyword>
<evidence type="ECO:0000313" key="3">
    <source>
        <dbReference type="Proteomes" id="UP000886523"/>
    </source>
</evidence>
<sequence length="633" mass="69306">MKKLVADTSLPSLPFSPHQPLVSVKLMSTHVPSFGSKQKHKGSASASSSRALEKVQTKTDDLDDGAGLNTAEDILCQSGVENDTDVHYHEPLSDFTPNDGDTLLHEEFTWPVWHLNSTTESVTLEYFMFHMPILKSEKKPESLVPVHDGYTPGSDQQESSAAASSLECLVNSSDKSIVHLNAGKKPIVANVPPKTKWWGMLTLSGAIHTPHIDADGLCTTMHLHVWLQGAGCPDWTIEDCLKNSPWEVIVIPPGGILPLAHHSPLWVASSLPAGTMDFAFTPELAGSQTHGAVVCGSNFYCWSHLANTLHTLCALHLTGHAITNAEHHAKWSLLAQMMLDVSWDLEMGCNLEHQPQDVATLLVLILCHQYFGIDSKADVTLITCMQLAVIHAQAVLENVKAHAPDIYQSWQVQNSQLSEWIDIEDDQTKLERERRITLLDPGAAWYHPWECWVELPLKSGGKSPALQGLPNLSPWRPGTWVELPPSGGGKGPSLKHSSLSVQEHWVELPLDSGGKGPVLPRLPSPNPWKSGTWVELPPSGGGKGPSQFFLTIIGLTSWLGQDQIMGEQGIATLLEIPPPLLEPLHQDEMLVHSMTHGGRVQDCHKCRDHEQEKPQALSQNTLFSGLQYPGPAC</sequence>